<dbReference type="InterPro" id="IPR050086">
    <property type="entry name" value="MetN_ABC_transporter-like"/>
</dbReference>
<dbReference type="PANTHER" id="PTHR43166">
    <property type="entry name" value="AMINO ACID IMPORT ATP-BINDING PROTEIN"/>
    <property type="match status" value="1"/>
</dbReference>
<name>A0ABQ2B2N7_9MICC</name>
<keyword evidence="7" id="KW-0029">Amino-acid transport</keyword>
<dbReference type="Pfam" id="PF00005">
    <property type="entry name" value="ABC_tran"/>
    <property type="match status" value="1"/>
</dbReference>
<dbReference type="InterPro" id="IPR027417">
    <property type="entry name" value="P-loop_NTPase"/>
</dbReference>
<sequence>MSSVDVVNVHKSFGDNDILKGIDMQVGQGEVVCLLGPSGSGKSTLLRCINGLVMPDKGHVAVGGSLIGRKVRDGKLHDLRGREASVQRERIGMVFQQFNLFPHLNVRDNLMLGPRAHRLAGKAELEEKAGLLLNKVGLGNRADAYPSQLSGGQQQRVAIARALMMEPELMLFDEPTSALDPELVGEVLDTMRSLAEEGMTMIVVTHEMTFARGVADRVVFMADGRIVEDARPGIFFDNPETERARSFLRLV</sequence>
<dbReference type="InterPro" id="IPR003439">
    <property type="entry name" value="ABC_transporter-like_ATP-bd"/>
</dbReference>
<dbReference type="PROSITE" id="PS50893">
    <property type="entry name" value="ABC_TRANSPORTER_2"/>
    <property type="match status" value="1"/>
</dbReference>
<keyword evidence="6 10" id="KW-0067">ATP-binding</keyword>
<keyword evidence="4" id="KW-1003">Cell membrane</keyword>
<organism evidence="10 11">
    <name type="scientific">Arthrobacter liuii</name>
    <dbReference type="NCBI Taxonomy" id="1476996"/>
    <lineage>
        <taxon>Bacteria</taxon>
        <taxon>Bacillati</taxon>
        <taxon>Actinomycetota</taxon>
        <taxon>Actinomycetes</taxon>
        <taxon>Micrococcales</taxon>
        <taxon>Micrococcaceae</taxon>
        <taxon>Arthrobacter</taxon>
    </lineage>
</organism>
<dbReference type="InterPro" id="IPR017871">
    <property type="entry name" value="ABC_transporter-like_CS"/>
</dbReference>
<evidence type="ECO:0000313" key="11">
    <source>
        <dbReference type="Proteomes" id="UP000643279"/>
    </source>
</evidence>
<keyword evidence="11" id="KW-1185">Reference proteome</keyword>
<protein>
    <submittedName>
        <fullName evidence="10">Arginine ABC transporter ATP-binding protein</fullName>
    </submittedName>
</protein>
<dbReference type="CDD" id="cd03262">
    <property type="entry name" value="ABC_HisP_GlnQ"/>
    <property type="match status" value="1"/>
</dbReference>
<evidence type="ECO:0000256" key="8">
    <source>
        <dbReference type="ARBA" id="ARBA00023136"/>
    </source>
</evidence>
<dbReference type="InterPro" id="IPR003593">
    <property type="entry name" value="AAA+_ATPase"/>
</dbReference>
<accession>A0ABQ2B2N7</accession>
<evidence type="ECO:0000256" key="2">
    <source>
        <dbReference type="ARBA" id="ARBA00005417"/>
    </source>
</evidence>
<dbReference type="PIRSF" id="PIRSF039085">
    <property type="entry name" value="ABC_ATPase_HisP"/>
    <property type="match status" value="1"/>
</dbReference>
<keyword evidence="8" id="KW-0472">Membrane</keyword>
<evidence type="ECO:0000313" key="10">
    <source>
        <dbReference type="EMBL" id="GGI02482.1"/>
    </source>
</evidence>
<evidence type="ECO:0000259" key="9">
    <source>
        <dbReference type="PROSITE" id="PS50893"/>
    </source>
</evidence>
<evidence type="ECO:0000256" key="1">
    <source>
        <dbReference type="ARBA" id="ARBA00004202"/>
    </source>
</evidence>
<dbReference type="SMART" id="SM00382">
    <property type="entry name" value="AAA"/>
    <property type="match status" value="1"/>
</dbReference>
<dbReference type="PANTHER" id="PTHR43166:SF9">
    <property type="entry name" value="GLUTAMATE_ASPARTATE IMPORT ATP-BINDING PROTEIN GLTL"/>
    <property type="match status" value="1"/>
</dbReference>
<evidence type="ECO:0000256" key="3">
    <source>
        <dbReference type="ARBA" id="ARBA00022448"/>
    </source>
</evidence>
<dbReference type="SUPFAM" id="SSF52540">
    <property type="entry name" value="P-loop containing nucleoside triphosphate hydrolases"/>
    <property type="match status" value="1"/>
</dbReference>
<dbReference type="GO" id="GO:0005524">
    <property type="term" value="F:ATP binding"/>
    <property type="evidence" value="ECO:0007669"/>
    <property type="project" value="UniProtKB-KW"/>
</dbReference>
<gene>
    <name evidence="10" type="ORF">GCM10007170_44320</name>
</gene>
<feature type="domain" description="ABC transporter" evidence="9">
    <location>
        <begin position="4"/>
        <end position="248"/>
    </location>
</feature>
<comment type="similarity">
    <text evidence="2">Belongs to the ABC transporter superfamily.</text>
</comment>
<proteinExistence type="inferred from homology"/>
<dbReference type="Proteomes" id="UP000643279">
    <property type="component" value="Unassembled WGS sequence"/>
</dbReference>
<dbReference type="InterPro" id="IPR030679">
    <property type="entry name" value="ABC_ATPase_HisP-typ"/>
</dbReference>
<keyword evidence="3" id="KW-0813">Transport</keyword>
<evidence type="ECO:0000256" key="4">
    <source>
        <dbReference type="ARBA" id="ARBA00022475"/>
    </source>
</evidence>
<keyword evidence="5" id="KW-0547">Nucleotide-binding</keyword>
<evidence type="ECO:0000256" key="5">
    <source>
        <dbReference type="ARBA" id="ARBA00022741"/>
    </source>
</evidence>
<dbReference type="EMBL" id="BMFW01000047">
    <property type="protein sequence ID" value="GGI02482.1"/>
    <property type="molecule type" value="Genomic_DNA"/>
</dbReference>
<dbReference type="PROSITE" id="PS00211">
    <property type="entry name" value="ABC_TRANSPORTER_1"/>
    <property type="match status" value="1"/>
</dbReference>
<comment type="subcellular location">
    <subcellularLocation>
        <location evidence="1">Cell membrane</location>
        <topology evidence="1">Peripheral membrane protein</topology>
    </subcellularLocation>
</comment>
<dbReference type="RefSeq" id="WP_188573674.1">
    <property type="nucleotide sequence ID" value="NZ_BMFW01000047.1"/>
</dbReference>
<comment type="caution">
    <text evidence="10">The sequence shown here is derived from an EMBL/GenBank/DDBJ whole genome shotgun (WGS) entry which is preliminary data.</text>
</comment>
<reference evidence="11" key="1">
    <citation type="journal article" date="2019" name="Int. J. Syst. Evol. Microbiol.">
        <title>The Global Catalogue of Microorganisms (GCM) 10K type strain sequencing project: providing services to taxonomists for standard genome sequencing and annotation.</title>
        <authorList>
            <consortium name="The Broad Institute Genomics Platform"/>
            <consortium name="The Broad Institute Genome Sequencing Center for Infectious Disease"/>
            <person name="Wu L."/>
            <person name="Ma J."/>
        </authorList>
    </citation>
    <scope>NUCLEOTIDE SEQUENCE [LARGE SCALE GENOMIC DNA]</scope>
    <source>
        <strain evidence="11">CGMCC 1.12778</strain>
    </source>
</reference>
<evidence type="ECO:0000256" key="6">
    <source>
        <dbReference type="ARBA" id="ARBA00022840"/>
    </source>
</evidence>
<evidence type="ECO:0000256" key="7">
    <source>
        <dbReference type="ARBA" id="ARBA00022970"/>
    </source>
</evidence>
<dbReference type="Gene3D" id="3.40.50.300">
    <property type="entry name" value="P-loop containing nucleotide triphosphate hydrolases"/>
    <property type="match status" value="1"/>
</dbReference>